<dbReference type="PANTHER" id="PTHR45913">
    <property type="entry name" value="EPM2A-INTERACTING PROTEIN 1"/>
    <property type="match status" value="1"/>
</dbReference>
<gene>
    <name evidence="1" type="ORF">TNCT_737751</name>
</gene>
<dbReference type="EMBL" id="BMAO01003020">
    <property type="protein sequence ID" value="GFQ85092.1"/>
    <property type="molecule type" value="Genomic_DNA"/>
</dbReference>
<dbReference type="AlphaFoldDB" id="A0A8X6FP70"/>
<dbReference type="Proteomes" id="UP000887116">
    <property type="component" value="Unassembled WGS sequence"/>
</dbReference>
<proteinExistence type="predicted"/>
<comment type="caution">
    <text evidence="1">The sequence shown here is derived from an EMBL/GenBank/DDBJ whole genome shotgun (WGS) entry which is preliminary data.</text>
</comment>
<protein>
    <submittedName>
        <fullName evidence="1">Uncharacterized protein</fullName>
    </submittedName>
</protein>
<evidence type="ECO:0000313" key="1">
    <source>
        <dbReference type="EMBL" id="GFQ85092.1"/>
    </source>
</evidence>
<sequence length="101" mass="11594">MKPSVLKRHFETNHDQYKDKLIDFSENKLKDLNQSRKVTLGLTASDNQKILETSYRVSLLIAKCSAAETIGEILIKNAPKIMQEVLIGDRVKQTFDRFSLK</sequence>
<evidence type="ECO:0000313" key="2">
    <source>
        <dbReference type="Proteomes" id="UP000887116"/>
    </source>
</evidence>
<keyword evidence="2" id="KW-1185">Reference proteome</keyword>
<accession>A0A8X6FP70</accession>
<name>A0A8X6FP70_TRICU</name>
<dbReference type="OrthoDB" id="10068674at2759"/>
<dbReference type="PANTHER" id="PTHR45913:SF19">
    <property type="entry name" value="LOW QUALITY PROTEIN: ZINC FINGER BED DOMAIN-CONTAINING PROTEIN 5-LIKE"/>
    <property type="match status" value="1"/>
</dbReference>
<organism evidence="1 2">
    <name type="scientific">Trichonephila clavata</name>
    <name type="common">Joro spider</name>
    <name type="synonym">Nephila clavata</name>
    <dbReference type="NCBI Taxonomy" id="2740835"/>
    <lineage>
        <taxon>Eukaryota</taxon>
        <taxon>Metazoa</taxon>
        <taxon>Ecdysozoa</taxon>
        <taxon>Arthropoda</taxon>
        <taxon>Chelicerata</taxon>
        <taxon>Arachnida</taxon>
        <taxon>Araneae</taxon>
        <taxon>Araneomorphae</taxon>
        <taxon>Entelegynae</taxon>
        <taxon>Araneoidea</taxon>
        <taxon>Nephilidae</taxon>
        <taxon>Trichonephila</taxon>
    </lineage>
</organism>
<reference evidence="1" key="1">
    <citation type="submission" date="2020-07" db="EMBL/GenBank/DDBJ databases">
        <title>Multicomponent nature underlies the extraordinary mechanical properties of spider dragline silk.</title>
        <authorList>
            <person name="Kono N."/>
            <person name="Nakamura H."/>
            <person name="Mori M."/>
            <person name="Yoshida Y."/>
            <person name="Ohtoshi R."/>
            <person name="Malay A.D."/>
            <person name="Moran D.A.P."/>
            <person name="Tomita M."/>
            <person name="Numata K."/>
            <person name="Arakawa K."/>
        </authorList>
    </citation>
    <scope>NUCLEOTIDE SEQUENCE</scope>
</reference>